<dbReference type="PANTHER" id="PTHR34584">
    <property type="entry name" value="NA(+)/H(+) ANTIPORTER SUBUNIT E1"/>
    <property type="match status" value="1"/>
</dbReference>
<sequence length="185" mass="20360">MLARLQLLPMLGLAVIWVVLTGEVTVSSVFYGLLVAALLLWFFPMPPLMSTVRVHPLGLAALVGRFLTDLVVASVAVAWKALRPRPVNAGSLLDVKLRLDDDLRRVVVAELTSLVPGTVVVDVDPHTSILTLHVLDVTEPEQLARERAKVHALEDRVERALSVAGRPARRPVTELRLRPDEEVRP</sequence>
<evidence type="ECO:0000256" key="4">
    <source>
        <dbReference type="ARBA" id="ARBA00022692"/>
    </source>
</evidence>
<proteinExistence type="inferred from homology"/>
<dbReference type="PANTHER" id="PTHR34584:SF1">
    <property type="entry name" value="NA(+)_H(+) ANTIPORTER SUBUNIT E1"/>
    <property type="match status" value="1"/>
</dbReference>
<protein>
    <submittedName>
        <fullName evidence="8">Na+/H+ antiporter subunit E</fullName>
    </submittedName>
</protein>
<comment type="caution">
    <text evidence="8">The sequence shown here is derived from an EMBL/GenBank/DDBJ whole genome shotgun (WGS) entry which is preliminary data.</text>
</comment>
<dbReference type="RefSeq" id="WP_343874242.1">
    <property type="nucleotide sequence ID" value="NZ_BAAAIX010000026.1"/>
</dbReference>
<dbReference type="InterPro" id="IPR002758">
    <property type="entry name" value="Cation_antiport_E"/>
</dbReference>
<accession>A0ABW4RZS8</accession>
<name>A0ABW4RZS8_9ACTN</name>
<evidence type="ECO:0000256" key="5">
    <source>
        <dbReference type="ARBA" id="ARBA00022989"/>
    </source>
</evidence>
<keyword evidence="3" id="KW-1003">Cell membrane</keyword>
<evidence type="ECO:0000313" key="8">
    <source>
        <dbReference type="EMBL" id="MFD1891060.1"/>
    </source>
</evidence>
<keyword evidence="4 7" id="KW-0812">Transmembrane</keyword>
<evidence type="ECO:0000256" key="7">
    <source>
        <dbReference type="SAM" id="Phobius"/>
    </source>
</evidence>
<dbReference type="EMBL" id="JBHUFZ010000028">
    <property type="protein sequence ID" value="MFD1891060.1"/>
    <property type="molecule type" value="Genomic_DNA"/>
</dbReference>
<feature type="transmembrane region" description="Helical" evidence="7">
    <location>
        <begin position="55"/>
        <end position="79"/>
    </location>
</feature>
<evidence type="ECO:0000313" key="9">
    <source>
        <dbReference type="Proteomes" id="UP001597326"/>
    </source>
</evidence>
<evidence type="ECO:0000256" key="6">
    <source>
        <dbReference type="ARBA" id="ARBA00023136"/>
    </source>
</evidence>
<keyword evidence="5 7" id="KW-1133">Transmembrane helix</keyword>
<dbReference type="Proteomes" id="UP001597326">
    <property type="component" value="Unassembled WGS sequence"/>
</dbReference>
<reference evidence="9" key="1">
    <citation type="journal article" date="2019" name="Int. J. Syst. Evol. Microbiol.">
        <title>The Global Catalogue of Microorganisms (GCM) 10K type strain sequencing project: providing services to taxonomists for standard genome sequencing and annotation.</title>
        <authorList>
            <consortium name="The Broad Institute Genomics Platform"/>
            <consortium name="The Broad Institute Genome Sequencing Center for Infectious Disease"/>
            <person name="Wu L."/>
            <person name="Ma J."/>
        </authorList>
    </citation>
    <scope>NUCLEOTIDE SEQUENCE [LARGE SCALE GENOMIC DNA]</scope>
    <source>
        <strain evidence="9">CAIM 431</strain>
    </source>
</reference>
<comment type="similarity">
    <text evidence="2">Belongs to the CPA3 antiporters (TC 2.A.63) subunit E family.</text>
</comment>
<keyword evidence="9" id="KW-1185">Reference proteome</keyword>
<dbReference type="Pfam" id="PF01899">
    <property type="entry name" value="MNHE"/>
    <property type="match status" value="1"/>
</dbReference>
<gene>
    <name evidence="8" type="ORF">ACFSCS_12845</name>
</gene>
<comment type="subcellular location">
    <subcellularLocation>
        <location evidence="1">Cell membrane</location>
        <topology evidence="1">Multi-pass membrane protein</topology>
    </subcellularLocation>
</comment>
<keyword evidence="6 7" id="KW-0472">Membrane</keyword>
<evidence type="ECO:0000256" key="1">
    <source>
        <dbReference type="ARBA" id="ARBA00004651"/>
    </source>
</evidence>
<organism evidence="8 9">
    <name type="scientific">Luteococcus peritonei</name>
    <dbReference type="NCBI Taxonomy" id="88874"/>
    <lineage>
        <taxon>Bacteria</taxon>
        <taxon>Bacillati</taxon>
        <taxon>Actinomycetota</taxon>
        <taxon>Actinomycetes</taxon>
        <taxon>Propionibacteriales</taxon>
        <taxon>Propionibacteriaceae</taxon>
        <taxon>Luteococcus</taxon>
    </lineage>
</organism>
<dbReference type="NCBIfam" id="NF006521">
    <property type="entry name" value="PRK08965.1-5"/>
    <property type="match status" value="1"/>
</dbReference>
<feature type="transmembrane region" description="Helical" evidence="7">
    <location>
        <begin position="12"/>
        <end position="43"/>
    </location>
</feature>
<evidence type="ECO:0000256" key="3">
    <source>
        <dbReference type="ARBA" id="ARBA00022475"/>
    </source>
</evidence>
<evidence type="ECO:0000256" key="2">
    <source>
        <dbReference type="ARBA" id="ARBA00006228"/>
    </source>
</evidence>